<sequence length="97" mass="10112">MMSNWNGAIISPGHTVHENRIYRLREVPGCGAGGAVPSRVNPPSSPPQPAPSAPSASPSSPPGRAQASSNMWWSRCGKKWPPPQTASSPSRPKAACS</sequence>
<feature type="compositionally biased region" description="Pro residues" evidence="1">
    <location>
        <begin position="43"/>
        <end position="52"/>
    </location>
</feature>
<feature type="non-terminal residue" evidence="2">
    <location>
        <position position="97"/>
    </location>
</feature>
<dbReference type="AlphaFoldDB" id="A0AAD7N0Y2"/>
<proteinExistence type="predicted"/>
<feature type="region of interest" description="Disordered" evidence="1">
    <location>
        <begin position="28"/>
        <end position="97"/>
    </location>
</feature>
<evidence type="ECO:0000313" key="2">
    <source>
        <dbReference type="EMBL" id="KAJ7740799.1"/>
    </source>
</evidence>
<protein>
    <submittedName>
        <fullName evidence="2">Uncharacterized protein</fullName>
    </submittedName>
</protein>
<dbReference type="Proteomes" id="UP001215598">
    <property type="component" value="Unassembled WGS sequence"/>
</dbReference>
<reference evidence="2" key="1">
    <citation type="submission" date="2023-03" db="EMBL/GenBank/DDBJ databases">
        <title>Massive genome expansion in bonnet fungi (Mycena s.s.) driven by repeated elements and novel gene families across ecological guilds.</title>
        <authorList>
            <consortium name="Lawrence Berkeley National Laboratory"/>
            <person name="Harder C.B."/>
            <person name="Miyauchi S."/>
            <person name="Viragh M."/>
            <person name="Kuo A."/>
            <person name="Thoen E."/>
            <person name="Andreopoulos B."/>
            <person name="Lu D."/>
            <person name="Skrede I."/>
            <person name="Drula E."/>
            <person name="Henrissat B."/>
            <person name="Morin E."/>
            <person name="Kohler A."/>
            <person name="Barry K."/>
            <person name="LaButti K."/>
            <person name="Morin E."/>
            <person name="Salamov A."/>
            <person name="Lipzen A."/>
            <person name="Mereny Z."/>
            <person name="Hegedus B."/>
            <person name="Baldrian P."/>
            <person name="Stursova M."/>
            <person name="Weitz H."/>
            <person name="Taylor A."/>
            <person name="Grigoriev I.V."/>
            <person name="Nagy L.G."/>
            <person name="Martin F."/>
            <person name="Kauserud H."/>
        </authorList>
    </citation>
    <scope>NUCLEOTIDE SEQUENCE</scope>
    <source>
        <strain evidence="2">CBHHK182m</strain>
    </source>
</reference>
<keyword evidence="3" id="KW-1185">Reference proteome</keyword>
<name>A0AAD7N0Y2_9AGAR</name>
<dbReference type="EMBL" id="JARKIB010000101">
    <property type="protein sequence ID" value="KAJ7740799.1"/>
    <property type="molecule type" value="Genomic_DNA"/>
</dbReference>
<organism evidence="2 3">
    <name type="scientific">Mycena metata</name>
    <dbReference type="NCBI Taxonomy" id="1033252"/>
    <lineage>
        <taxon>Eukaryota</taxon>
        <taxon>Fungi</taxon>
        <taxon>Dikarya</taxon>
        <taxon>Basidiomycota</taxon>
        <taxon>Agaricomycotina</taxon>
        <taxon>Agaricomycetes</taxon>
        <taxon>Agaricomycetidae</taxon>
        <taxon>Agaricales</taxon>
        <taxon>Marasmiineae</taxon>
        <taxon>Mycenaceae</taxon>
        <taxon>Mycena</taxon>
    </lineage>
</organism>
<accession>A0AAD7N0Y2</accession>
<evidence type="ECO:0000256" key="1">
    <source>
        <dbReference type="SAM" id="MobiDB-lite"/>
    </source>
</evidence>
<comment type="caution">
    <text evidence="2">The sequence shown here is derived from an EMBL/GenBank/DDBJ whole genome shotgun (WGS) entry which is preliminary data.</text>
</comment>
<evidence type="ECO:0000313" key="3">
    <source>
        <dbReference type="Proteomes" id="UP001215598"/>
    </source>
</evidence>
<feature type="compositionally biased region" description="Low complexity" evidence="1">
    <location>
        <begin position="53"/>
        <end position="69"/>
    </location>
</feature>
<gene>
    <name evidence="2" type="ORF">B0H16DRAFT_1566212</name>
</gene>